<feature type="transmembrane region" description="Helical" evidence="9">
    <location>
        <begin position="349"/>
        <end position="372"/>
    </location>
</feature>
<keyword evidence="5 9" id="KW-0812">Transmembrane</keyword>
<proteinExistence type="inferred from homology"/>
<reference evidence="10" key="1">
    <citation type="submission" date="2020-02" db="EMBL/GenBank/DDBJ databases">
        <authorList>
            <person name="Meier V. D."/>
        </authorList>
    </citation>
    <scope>NUCLEOTIDE SEQUENCE</scope>
    <source>
        <strain evidence="10">AVDCRST_MAG21</strain>
    </source>
</reference>
<feature type="transmembrane region" description="Helical" evidence="9">
    <location>
        <begin position="158"/>
        <end position="182"/>
    </location>
</feature>
<evidence type="ECO:0000256" key="7">
    <source>
        <dbReference type="ARBA" id="ARBA00023136"/>
    </source>
</evidence>
<dbReference type="Pfam" id="PF01594">
    <property type="entry name" value="AI-2E_transport"/>
    <property type="match status" value="1"/>
</dbReference>
<feature type="transmembrane region" description="Helical" evidence="9">
    <location>
        <begin position="128"/>
        <end position="146"/>
    </location>
</feature>
<evidence type="ECO:0000256" key="1">
    <source>
        <dbReference type="ARBA" id="ARBA00004651"/>
    </source>
</evidence>
<feature type="transmembrane region" description="Helical" evidence="9">
    <location>
        <begin position="324"/>
        <end position="342"/>
    </location>
</feature>
<evidence type="ECO:0000256" key="9">
    <source>
        <dbReference type="SAM" id="Phobius"/>
    </source>
</evidence>
<evidence type="ECO:0000256" key="3">
    <source>
        <dbReference type="ARBA" id="ARBA00022448"/>
    </source>
</evidence>
<keyword evidence="3" id="KW-0813">Transport</keyword>
<dbReference type="EMBL" id="CADCUL010000108">
    <property type="protein sequence ID" value="CAA9374932.1"/>
    <property type="molecule type" value="Genomic_DNA"/>
</dbReference>
<organism evidence="10">
    <name type="scientific">uncultured Nocardioidaceae bacterium</name>
    <dbReference type="NCBI Taxonomy" id="253824"/>
    <lineage>
        <taxon>Bacteria</taxon>
        <taxon>Bacillati</taxon>
        <taxon>Actinomycetota</taxon>
        <taxon>Actinomycetes</taxon>
        <taxon>Propionibacteriales</taxon>
        <taxon>Nocardioidaceae</taxon>
        <taxon>environmental samples</taxon>
    </lineage>
</organism>
<evidence type="ECO:0000256" key="6">
    <source>
        <dbReference type="ARBA" id="ARBA00022989"/>
    </source>
</evidence>
<dbReference type="PANTHER" id="PTHR21716:SF53">
    <property type="entry name" value="PERMEASE PERM-RELATED"/>
    <property type="match status" value="1"/>
</dbReference>
<feature type="transmembrane region" description="Helical" evidence="9">
    <location>
        <begin position="392"/>
        <end position="425"/>
    </location>
</feature>
<keyword evidence="4" id="KW-1003">Cell membrane</keyword>
<feature type="transmembrane region" description="Helical" evidence="9">
    <location>
        <begin position="236"/>
        <end position="261"/>
    </location>
</feature>
<sequence length="451" mass="48091">MPDHDETARARQAAAQAEEFKEAAVEARDEAQDATGQALSARDDAATSEASARRALVDMQRRAEESPAIGDELLMEPEKARPPEGPNPFGRPGPPISRRSPFYIGFVGTVGVLVALLLGMAIRELQSVLVLVVLSLFLAVGLNPAVEFLITRGVRRRWAVLLVTLGVLLLLTLFVVTLIPVIRDQIEALIANAPGWLEQLRTNGTVRSLDQRYGVIDTIQGRLQDPTLVQRVSGGVFAVGIAVVNGLLNAFLIFVLTLYFLSALPTIKRACYMLVPPVRRERVGSLGDEILRRVGGYVAGAFVIALCAGITSFIFLQFAGLSEYAVALSLVVALLDFIPLVGATIGAALVTIIGFATSPTTGIACLIFYAVYQQLENYVIYPRVMRSSVDVPGVVTVVAVLIGGTLMGVVGALLAIPTAAAILLLLRETVVRRRSPDSLQPASAGSTDRGG</sequence>
<name>A0A6J4N158_9ACTN</name>
<comment type="subcellular location">
    <subcellularLocation>
        <location evidence="1">Cell membrane</location>
        <topology evidence="1">Multi-pass membrane protein</topology>
    </subcellularLocation>
</comment>
<evidence type="ECO:0000256" key="4">
    <source>
        <dbReference type="ARBA" id="ARBA00022475"/>
    </source>
</evidence>
<feature type="transmembrane region" description="Helical" evidence="9">
    <location>
        <begin position="294"/>
        <end position="318"/>
    </location>
</feature>
<comment type="similarity">
    <text evidence="2">Belongs to the autoinducer-2 exporter (AI-2E) (TC 2.A.86) family.</text>
</comment>
<feature type="transmembrane region" description="Helical" evidence="9">
    <location>
        <begin position="101"/>
        <end position="122"/>
    </location>
</feature>
<accession>A0A6J4N158</accession>
<feature type="compositionally biased region" description="Pro residues" evidence="8">
    <location>
        <begin position="83"/>
        <end position="93"/>
    </location>
</feature>
<dbReference type="AlphaFoldDB" id="A0A6J4N158"/>
<dbReference type="GO" id="GO:0005886">
    <property type="term" value="C:plasma membrane"/>
    <property type="evidence" value="ECO:0007669"/>
    <property type="project" value="UniProtKB-SubCell"/>
</dbReference>
<keyword evidence="6 9" id="KW-1133">Transmembrane helix</keyword>
<feature type="compositionally biased region" description="Basic and acidic residues" evidence="8">
    <location>
        <begin position="41"/>
        <end position="65"/>
    </location>
</feature>
<evidence type="ECO:0000256" key="2">
    <source>
        <dbReference type="ARBA" id="ARBA00009773"/>
    </source>
</evidence>
<evidence type="ECO:0000256" key="5">
    <source>
        <dbReference type="ARBA" id="ARBA00022692"/>
    </source>
</evidence>
<dbReference type="PANTHER" id="PTHR21716">
    <property type="entry name" value="TRANSMEMBRANE PROTEIN"/>
    <property type="match status" value="1"/>
</dbReference>
<protein>
    <submittedName>
        <fullName evidence="10">Uncharacterized UPF0118 membrane protein</fullName>
    </submittedName>
</protein>
<keyword evidence="7 9" id="KW-0472">Membrane</keyword>
<gene>
    <name evidence="10" type="ORF">AVDCRST_MAG21-987</name>
</gene>
<dbReference type="InterPro" id="IPR002549">
    <property type="entry name" value="AI-2E-like"/>
</dbReference>
<evidence type="ECO:0000313" key="10">
    <source>
        <dbReference type="EMBL" id="CAA9374932.1"/>
    </source>
</evidence>
<evidence type="ECO:0000256" key="8">
    <source>
        <dbReference type="SAM" id="MobiDB-lite"/>
    </source>
</evidence>
<dbReference type="GO" id="GO:0055085">
    <property type="term" value="P:transmembrane transport"/>
    <property type="evidence" value="ECO:0007669"/>
    <property type="project" value="TreeGrafter"/>
</dbReference>
<feature type="region of interest" description="Disordered" evidence="8">
    <location>
        <begin position="1"/>
        <end position="93"/>
    </location>
</feature>
<feature type="compositionally biased region" description="Basic and acidic residues" evidence="8">
    <location>
        <begin position="18"/>
        <end position="31"/>
    </location>
</feature>